<dbReference type="Proteomes" id="UP000805085">
    <property type="component" value="Unassembled WGS sequence"/>
</dbReference>
<evidence type="ECO:0000259" key="1">
    <source>
        <dbReference type="Pfam" id="PF00535"/>
    </source>
</evidence>
<dbReference type="CDD" id="cd00761">
    <property type="entry name" value="Glyco_tranf_GTA_type"/>
    <property type="match status" value="1"/>
</dbReference>
<evidence type="ECO:0000313" key="3">
    <source>
        <dbReference type="Proteomes" id="UP000805085"/>
    </source>
</evidence>
<dbReference type="SUPFAM" id="SSF53448">
    <property type="entry name" value="Nucleotide-diphospho-sugar transferases"/>
    <property type="match status" value="1"/>
</dbReference>
<sequence>MSDAKIPISLITTFYNEEDLLSRCLDSVANQTFKNFEFILIDDGSTDKSLKIAEKFLPKFKHVKLISTENSGHAEARNVGLNNVTGTYVTFLDADDTLVEHMMLEFYNKIQEQNTDLIISDFKSVDDVGANELTTKWNAAFLKIKYTEELAHLMYTEKIQETIWAKLFKTEIAKQISFNKGLWFDDRPFLIEFLFLSKTVDFIHKKLVVNYANRASITRRILEKKRIEDVYYLFNVELDIVERCNQNSFYKKSVFKNTLDFFIITYLIQIIDYDKIGNLKEVQGSFQRVFGKFKKDIKKESITFNFKKTVQIYLLSLPKYIGWSNVNLLFRLFKKKSIQHIKKLKDVD</sequence>
<dbReference type="PANTHER" id="PTHR22916:SF64">
    <property type="entry name" value="TRANSFERASE, PUTATIVE-RELATED"/>
    <property type="match status" value="1"/>
</dbReference>
<evidence type="ECO:0000313" key="2">
    <source>
        <dbReference type="EMBL" id="NRD24323.1"/>
    </source>
</evidence>
<dbReference type="InterPro" id="IPR029044">
    <property type="entry name" value="Nucleotide-diphossugar_trans"/>
</dbReference>
<gene>
    <name evidence="2" type="ORF">HNV10_13775</name>
</gene>
<dbReference type="RefSeq" id="WP_173301979.1">
    <property type="nucleotide sequence ID" value="NZ_JABRWQ010000006.1"/>
</dbReference>
<accession>A0ABX2E882</accession>
<protein>
    <submittedName>
        <fullName evidence="2">Glycosyltransferase family 2 protein</fullName>
    </submittedName>
</protein>
<dbReference type="InterPro" id="IPR001173">
    <property type="entry name" value="Glyco_trans_2-like"/>
</dbReference>
<organism evidence="2 3">
    <name type="scientific">Winogradskyella litoriviva</name>
    <dbReference type="NCBI Taxonomy" id="1220182"/>
    <lineage>
        <taxon>Bacteria</taxon>
        <taxon>Pseudomonadati</taxon>
        <taxon>Bacteroidota</taxon>
        <taxon>Flavobacteriia</taxon>
        <taxon>Flavobacteriales</taxon>
        <taxon>Flavobacteriaceae</taxon>
        <taxon>Winogradskyella</taxon>
    </lineage>
</organism>
<reference evidence="2 3" key="1">
    <citation type="journal article" date="2015" name="Int. J. Syst. Evol. Microbiol.">
        <title>Winogradskyella litoriviva sp. nov., isolated from coastal seawater.</title>
        <authorList>
            <person name="Nedashkovskaya O.I."/>
            <person name="Kukhlevskiy A.D."/>
            <person name="Zhukova N.V."/>
            <person name="Kim S.J."/>
            <person name="Rhee S.K."/>
            <person name="Mikhailov V.V."/>
        </authorList>
    </citation>
    <scope>NUCLEOTIDE SEQUENCE [LARGE SCALE GENOMIC DNA]</scope>
    <source>
        <strain evidence="2 3">KMM6491</strain>
    </source>
</reference>
<dbReference type="EMBL" id="JABRWQ010000006">
    <property type="protein sequence ID" value="NRD24323.1"/>
    <property type="molecule type" value="Genomic_DNA"/>
</dbReference>
<keyword evidence="3" id="KW-1185">Reference proteome</keyword>
<comment type="caution">
    <text evidence="2">The sequence shown here is derived from an EMBL/GenBank/DDBJ whole genome shotgun (WGS) entry which is preliminary data.</text>
</comment>
<name>A0ABX2E882_9FLAO</name>
<dbReference type="Gene3D" id="3.90.550.10">
    <property type="entry name" value="Spore Coat Polysaccharide Biosynthesis Protein SpsA, Chain A"/>
    <property type="match status" value="1"/>
</dbReference>
<feature type="domain" description="Glycosyltransferase 2-like" evidence="1">
    <location>
        <begin position="9"/>
        <end position="156"/>
    </location>
</feature>
<proteinExistence type="predicted"/>
<dbReference type="PANTHER" id="PTHR22916">
    <property type="entry name" value="GLYCOSYLTRANSFERASE"/>
    <property type="match status" value="1"/>
</dbReference>
<dbReference type="Pfam" id="PF00535">
    <property type="entry name" value="Glycos_transf_2"/>
    <property type="match status" value="1"/>
</dbReference>